<dbReference type="VEuPathDB" id="AmoebaDB:EHI8A_222400"/>
<dbReference type="RefSeq" id="XP_001913474.1">
    <property type="nucleotide sequence ID" value="XM_001913439.1"/>
</dbReference>
<dbReference type="AlphaFoldDB" id="B1N2Q8"/>
<dbReference type="InParanoid" id="B1N2Q8"/>
<feature type="region of interest" description="Disordered" evidence="1">
    <location>
        <begin position="118"/>
        <end position="141"/>
    </location>
</feature>
<dbReference type="VEuPathDB" id="AmoebaDB:EHI7A_191150"/>
<feature type="compositionally biased region" description="Basic and acidic residues" evidence="1">
    <location>
        <begin position="41"/>
        <end position="55"/>
    </location>
</feature>
<dbReference type="OrthoDB" id="9332038at2759"/>
<dbReference type="VEuPathDB" id="AmoebaDB:EHI5A_177040"/>
<protein>
    <submittedName>
        <fullName evidence="2">Uncharacterized protein</fullName>
    </submittedName>
</protein>
<dbReference type="VEuPathDB" id="AmoebaDB:EHI_186490"/>
<dbReference type="Proteomes" id="UP000001926">
    <property type="component" value="Partially assembled WGS sequence"/>
</dbReference>
<dbReference type="OMA" id="VEYSMDE"/>
<organism evidence="2 3">
    <name type="scientific">Entamoeba histolytica (strain ATCC 30459 / HM-1:IMSS / ABRM)</name>
    <dbReference type="NCBI Taxonomy" id="294381"/>
    <lineage>
        <taxon>Eukaryota</taxon>
        <taxon>Amoebozoa</taxon>
        <taxon>Evosea</taxon>
        <taxon>Archamoebae</taxon>
        <taxon>Mastigamoebida</taxon>
        <taxon>Entamoebidae</taxon>
        <taxon>Entamoeba</taxon>
    </lineage>
</organism>
<feature type="compositionally biased region" description="Basic and acidic residues" evidence="1">
    <location>
        <begin position="1"/>
        <end position="33"/>
    </location>
</feature>
<sequence length="141" mass="16377">MKMEEKIEKEREKQLEKERKKEEKQRKKEEKKAGKAHSRGSSKEQSIERTEEKPKNLITSTKITRNSSNINLTGSFKDIYSIGNVHDGTINEVTLAVPKRSDSMGSIKKKKWGFSFFHREKKDKKDSASQQDSFNSHDSEM</sequence>
<gene>
    <name evidence="2" type="ORF">EHI_186490</name>
</gene>
<evidence type="ECO:0000256" key="1">
    <source>
        <dbReference type="SAM" id="MobiDB-lite"/>
    </source>
</evidence>
<dbReference type="HOGENOM" id="CLU_1828985_0_0_1"/>
<feature type="region of interest" description="Disordered" evidence="1">
    <location>
        <begin position="1"/>
        <end position="63"/>
    </location>
</feature>
<evidence type="ECO:0000313" key="3">
    <source>
        <dbReference type="Proteomes" id="UP000001926"/>
    </source>
</evidence>
<dbReference type="EMBL" id="DS571159">
    <property type="protein sequence ID" value="EDS89749.1"/>
    <property type="molecule type" value="Genomic_DNA"/>
</dbReference>
<feature type="compositionally biased region" description="Basic and acidic residues" evidence="1">
    <location>
        <begin position="118"/>
        <end position="127"/>
    </location>
</feature>
<reference evidence="2" key="1">
    <citation type="journal article" date="2005" name="Nature">
        <title>The genome of the protist parasite Entamoeba histolytica.</title>
        <authorList>
            <person name="Loftus B."/>
            <person name="Anderson I."/>
            <person name="Davies R."/>
            <person name="Alsmark U.C."/>
            <person name="Samuelson J."/>
            <person name="Amedeo P."/>
            <person name="Roncaglia P."/>
            <person name="Berriman M."/>
            <person name="Hirt R.P."/>
            <person name="Mann B.J."/>
            <person name="Nozaki T."/>
            <person name="Suh B."/>
            <person name="Pop M."/>
            <person name="Duchene M."/>
            <person name="Ackers J."/>
            <person name="Tannich E."/>
            <person name="Leippe M."/>
            <person name="Hofer M."/>
            <person name="Bruchhaus I."/>
            <person name="Willhoeft U."/>
            <person name="Bhattacharya A."/>
            <person name="Chillingworth T."/>
            <person name="Churcher C."/>
            <person name="Hance Z."/>
            <person name="Harris B."/>
            <person name="Harris D."/>
            <person name="Jagels K."/>
            <person name="Moule S."/>
            <person name="Mungall K."/>
            <person name="Ormond D."/>
            <person name="Squares R."/>
            <person name="Whitehead S."/>
            <person name="Quail M.A."/>
            <person name="Rabbinowitsch E."/>
            <person name="Norbertczak H."/>
            <person name="Price C."/>
            <person name="Wang Z."/>
            <person name="Guillen N."/>
            <person name="Gilchrist C."/>
            <person name="Stroup S.E."/>
            <person name="Bhattacharya S."/>
            <person name="Lohia A."/>
            <person name="Foster P.G."/>
            <person name="Sicheritz-Ponten T."/>
            <person name="Weber C."/>
            <person name="Singh U."/>
            <person name="Mukherjee C."/>
            <person name="El-Sayed N.M."/>
            <person name="Petri W.A.Jr."/>
            <person name="Clark C.G."/>
            <person name="Embley T.M."/>
            <person name="Barrell B."/>
            <person name="Fraser C.M."/>
            <person name="Hall N."/>
        </authorList>
    </citation>
    <scope>NUCLEOTIDE SEQUENCE [LARGE SCALE GENOMIC DNA]</scope>
    <source>
        <strain evidence="2">HM-1:IMSS</strain>
    </source>
</reference>
<proteinExistence type="predicted"/>
<dbReference type="VEuPathDB" id="AmoebaDB:KM1_287360"/>
<accession>B1N2Q8</accession>
<evidence type="ECO:0000313" key="2">
    <source>
        <dbReference type="EMBL" id="EDS89749.1"/>
    </source>
</evidence>
<dbReference type="KEGG" id="ehi:EHI_186490"/>
<keyword evidence="3" id="KW-1185">Reference proteome</keyword>
<reference evidence="2" key="2">
    <citation type="submission" date="2007-03" db="EMBL/GenBank/DDBJ databases">
        <authorList>
            <person name="Lorenzi H."/>
            <person name="Amedeo P."/>
            <person name="Inman J."/>
            <person name="Schobel S."/>
            <person name="Caler E."/>
        </authorList>
    </citation>
    <scope>GENOME REANNOTATION</scope>
    <source>
        <strain evidence="2">HM-1:IMSS</strain>
    </source>
</reference>
<dbReference type="GeneID" id="6219423"/>
<name>B1N2Q8_ENTH1</name>